<dbReference type="GO" id="GO:0005524">
    <property type="term" value="F:ATP binding"/>
    <property type="evidence" value="ECO:0007669"/>
    <property type="project" value="UniProtKB-KW"/>
</dbReference>
<dbReference type="InterPro" id="IPR027417">
    <property type="entry name" value="P-loop_NTPase"/>
</dbReference>
<dbReference type="GO" id="GO:0006281">
    <property type="term" value="P:DNA repair"/>
    <property type="evidence" value="ECO:0007669"/>
    <property type="project" value="UniProtKB-KW"/>
</dbReference>
<dbReference type="CDD" id="cd18809">
    <property type="entry name" value="SF1_C_RecD"/>
    <property type="match status" value="1"/>
</dbReference>
<dbReference type="Proteomes" id="UP000187203">
    <property type="component" value="Unassembled WGS sequence"/>
</dbReference>
<dbReference type="AlphaFoldDB" id="A0A1R3GPC1"/>
<dbReference type="Pfam" id="PF21530">
    <property type="entry name" value="Pif1_2B_dom"/>
    <property type="match status" value="1"/>
</dbReference>
<feature type="domain" description="DNA helicase Pif1-like DEAD-box helicase" evidence="2">
    <location>
        <begin position="11"/>
        <end position="69"/>
    </location>
</feature>
<evidence type="ECO:0000259" key="3">
    <source>
        <dbReference type="Pfam" id="PF21530"/>
    </source>
</evidence>
<dbReference type="FunFam" id="3.40.50.300:FF:002884">
    <property type="entry name" value="ATP-dependent DNA helicase"/>
    <property type="match status" value="1"/>
</dbReference>
<protein>
    <recommendedName>
        <fullName evidence="1">ATP-dependent DNA helicase</fullName>
        <ecNumber evidence="1">5.6.2.3</ecNumber>
    </recommendedName>
</protein>
<keyword evidence="1" id="KW-0233">DNA recombination</keyword>
<comment type="similarity">
    <text evidence="1">Belongs to the helicase family.</text>
</comment>
<dbReference type="OrthoDB" id="1002436at2759"/>
<comment type="cofactor">
    <cofactor evidence="1">
        <name>Mg(2+)</name>
        <dbReference type="ChEBI" id="CHEBI:18420"/>
    </cofactor>
</comment>
<evidence type="ECO:0000256" key="1">
    <source>
        <dbReference type="RuleBase" id="RU363044"/>
    </source>
</evidence>
<keyword evidence="5" id="KW-1185">Reference proteome</keyword>
<dbReference type="GO" id="GO:0000723">
    <property type="term" value="P:telomere maintenance"/>
    <property type="evidence" value="ECO:0007669"/>
    <property type="project" value="InterPro"/>
</dbReference>
<reference evidence="5" key="1">
    <citation type="submission" date="2013-09" db="EMBL/GenBank/DDBJ databases">
        <title>Corchorus olitorius genome sequencing.</title>
        <authorList>
            <person name="Alam M."/>
            <person name="Haque M.S."/>
            <person name="Islam M.S."/>
            <person name="Emdad E.M."/>
            <person name="Islam M.M."/>
            <person name="Ahmed B."/>
            <person name="Halim A."/>
            <person name="Hossen Q.M.M."/>
            <person name="Hossain M.Z."/>
            <person name="Ahmed R."/>
            <person name="Khan M.M."/>
            <person name="Islam R."/>
            <person name="Rashid M.M."/>
            <person name="Khan S.A."/>
            <person name="Rahman M.S."/>
            <person name="Alam M."/>
            <person name="Yahiya A.S."/>
            <person name="Khan M.S."/>
            <person name="Azam M.S."/>
            <person name="Haque T."/>
            <person name="Lashkar M.Z.H."/>
            <person name="Akhand A.I."/>
            <person name="Morshed G."/>
            <person name="Roy S."/>
            <person name="Uddin K.S."/>
            <person name="Rabeya T."/>
            <person name="Hossain A.S."/>
            <person name="Chowdhury A."/>
            <person name="Snigdha A.R."/>
            <person name="Mortoza M.S."/>
            <person name="Matin S.A."/>
            <person name="Hoque S.M.E."/>
            <person name="Islam M.K."/>
            <person name="Roy D.K."/>
            <person name="Haider R."/>
            <person name="Moosa M.M."/>
            <person name="Elias S.M."/>
            <person name="Hasan A.M."/>
            <person name="Jahan S."/>
            <person name="Shafiuddin M."/>
            <person name="Mahmood N."/>
            <person name="Shommy N.S."/>
        </authorList>
    </citation>
    <scope>NUCLEOTIDE SEQUENCE [LARGE SCALE GENOMIC DNA]</scope>
    <source>
        <strain evidence="5">cv. O-4</strain>
    </source>
</reference>
<comment type="caution">
    <text evidence="4">The sequence shown here is derived from an EMBL/GenBank/DDBJ whole genome shotgun (WGS) entry which is preliminary data.</text>
</comment>
<accession>A0A1R3GPC1</accession>
<keyword evidence="1" id="KW-0067">ATP-binding</keyword>
<evidence type="ECO:0000313" key="5">
    <source>
        <dbReference type="Proteomes" id="UP000187203"/>
    </source>
</evidence>
<comment type="catalytic activity">
    <reaction evidence="1">
        <text>ATP + H2O = ADP + phosphate + H(+)</text>
        <dbReference type="Rhea" id="RHEA:13065"/>
        <dbReference type="ChEBI" id="CHEBI:15377"/>
        <dbReference type="ChEBI" id="CHEBI:15378"/>
        <dbReference type="ChEBI" id="CHEBI:30616"/>
        <dbReference type="ChEBI" id="CHEBI:43474"/>
        <dbReference type="ChEBI" id="CHEBI:456216"/>
        <dbReference type="EC" id="5.6.2.3"/>
    </reaction>
</comment>
<name>A0A1R3GPC1_9ROSI</name>
<feature type="non-terminal residue" evidence="4">
    <location>
        <position position="1"/>
    </location>
</feature>
<dbReference type="STRING" id="93759.A0A1R3GPC1"/>
<proteinExistence type="inferred from homology"/>
<dbReference type="GO" id="GO:0006310">
    <property type="term" value="P:DNA recombination"/>
    <property type="evidence" value="ECO:0007669"/>
    <property type="project" value="UniProtKB-KW"/>
</dbReference>
<feature type="domain" description="DNA helicase Pif1-like 2B" evidence="3">
    <location>
        <begin position="172"/>
        <end position="217"/>
    </location>
</feature>
<keyword evidence="1" id="KW-0378">Hydrolase</keyword>
<dbReference type="PANTHER" id="PTHR10492">
    <property type="match status" value="1"/>
</dbReference>
<dbReference type="EC" id="5.6.2.3" evidence="1"/>
<dbReference type="Pfam" id="PF05970">
    <property type="entry name" value="PIF1"/>
    <property type="match status" value="1"/>
</dbReference>
<dbReference type="InterPro" id="IPR010285">
    <property type="entry name" value="DNA_helicase_pif1-like_DEAD"/>
</dbReference>
<dbReference type="InterPro" id="IPR049163">
    <property type="entry name" value="Pif1-like_2B_dom"/>
</dbReference>
<dbReference type="GO" id="GO:0016887">
    <property type="term" value="F:ATP hydrolysis activity"/>
    <property type="evidence" value="ECO:0007669"/>
    <property type="project" value="RHEA"/>
</dbReference>
<dbReference type="SUPFAM" id="SSF52540">
    <property type="entry name" value="P-loop containing nucleoside triphosphate hydrolases"/>
    <property type="match status" value="1"/>
</dbReference>
<organism evidence="4 5">
    <name type="scientific">Corchorus olitorius</name>
    <dbReference type="NCBI Taxonomy" id="93759"/>
    <lineage>
        <taxon>Eukaryota</taxon>
        <taxon>Viridiplantae</taxon>
        <taxon>Streptophyta</taxon>
        <taxon>Embryophyta</taxon>
        <taxon>Tracheophyta</taxon>
        <taxon>Spermatophyta</taxon>
        <taxon>Magnoliopsida</taxon>
        <taxon>eudicotyledons</taxon>
        <taxon>Gunneridae</taxon>
        <taxon>Pentapetalae</taxon>
        <taxon>rosids</taxon>
        <taxon>malvids</taxon>
        <taxon>Malvales</taxon>
        <taxon>Malvaceae</taxon>
        <taxon>Grewioideae</taxon>
        <taxon>Apeibeae</taxon>
        <taxon>Corchorus</taxon>
    </lineage>
</organism>
<dbReference type="GO" id="GO:0043139">
    <property type="term" value="F:5'-3' DNA helicase activity"/>
    <property type="evidence" value="ECO:0007669"/>
    <property type="project" value="UniProtKB-EC"/>
</dbReference>
<keyword evidence="1" id="KW-0234">DNA repair</keyword>
<keyword evidence="1" id="KW-0227">DNA damage</keyword>
<evidence type="ECO:0000259" key="2">
    <source>
        <dbReference type="Pfam" id="PF05970"/>
    </source>
</evidence>
<dbReference type="PANTHER" id="PTHR10492:SF57">
    <property type="entry name" value="ATP-DEPENDENT DNA HELICASE"/>
    <property type="match status" value="1"/>
</dbReference>
<evidence type="ECO:0000313" key="4">
    <source>
        <dbReference type="EMBL" id="OMO59921.1"/>
    </source>
</evidence>
<keyword evidence="1" id="KW-0547">Nucleotide-binding</keyword>
<sequence>TSFAYYTWWNKIDIINASICTSHLWKEFEIFTLVTNMRLLRPGIDDLTRRELHSFADWLLQVGDGTVQSFPQRKDEECQWIQIPEELLIHPRNNPSESIFQAVYRDFEGNFAEPIYLRERAIVTPYNETAAELNEYILQNIPGDYVTYYSSNILSRSSDVPNQDIASYPSESLNKISVPGVPDHELRLKIGCVVMLMRNINQVAGLCNGTRLVILQLTTFLIEARIVSGDHLGDKVYIPRIIFSVKETRFPFVLNRKQFPLKLSYAMTINKSQGQTLKYVGIYLPRPVFSLGQLYVTLERATSHRNLKLLMLDENGAATSITKNVVYKEIFEYIFQR</sequence>
<keyword evidence="1 4" id="KW-0347">Helicase</keyword>
<gene>
    <name evidence="4" type="ORF">COLO4_34002</name>
</gene>
<dbReference type="EMBL" id="AWUE01022026">
    <property type="protein sequence ID" value="OMO59921.1"/>
    <property type="molecule type" value="Genomic_DNA"/>
</dbReference>